<proteinExistence type="predicted"/>
<name>A0A2M4C9V6_9DIPT</name>
<dbReference type="EMBL" id="GGFJ01012995">
    <property type="protein sequence ID" value="MBW62136.1"/>
    <property type="molecule type" value="Transcribed_RNA"/>
</dbReference>
<accession>A0A2M4C9V6</accession>
<evidence type="ECO:0000313" key="1">
    <source>
        <dbReference type="EMBL" id="MBW62136.1"/>
    </source>
</evidence>
<dbReference type="AlphaFoldDB" id="A0A2M4C9V6"/>
<reference evidence="1" key="1">
    <citation type="submission" date="2018-01" db="EMBL/GenBank/DDBJ databases">
        <title>An insight into the sialome of Amazonian anophelines.</title>
        <authorList>
            <person name="Ribeiro J.M."/>
            <person name="Scarpassa V."/>
            <person name="Calvo E."/>
        </authorList>
    </citation>
    <scope>NUCLEOTIDE SEQUENCE</scope>
    <source>
        <tissue evidence="1">Salivary glands</tissue>
    </source>
</reference>
<protein>
    <submittedName>
        <fullName evidence="1">Putative secreted protein</fullName>
    </submittedName>
</protein>
<organism evidence="1">
    <name type="scientific">Anopheles marajoara</name>
    <dbReference type="NCBI Taxonomy" id="58244"/>
    <lineage>
        <taxon>Eukaryota</taxon>
        <taxon>Metazoa</taxon>
        <taxon>Ecdysozoa</taxon>
        <taxon>Arthropoda</taxon>
        <taxon>Hexapoda</taxon>
        <taxon>Insecta</taxon>
        <taxon>Pterygota</taxon>
        <taxon>Neoptera</taxon>
        <taxon>Endopterygota</taxon>
        <taxon>Diptera</taxon>
        <taxon>Nematocera</taxon>
        <taxon>Culicoidea</taxon>
        <taxon>Culicidae</taxon>
        <taxon>Anophelinae</taxon>
        <taxon>Anopheles</taxon>
    </lineage>
</organism>
<sequence length="89" mass="9722">MAKFLLCLSLSLAPSQDNTQKAVYDKRAQLDAPPLLGRFFTIFLWLVGRVGCAVDEWEVCGGCKTMANGSSWRPGVFLSVIVKCDPGAR</sequence>